<dbReference type="Proteomes" id="UP000239560">
    <property type="component" value="Unassembled WGS sequence"/>
</dbReference>
<accession>A0A0K3CAJ4</accession>
<organism evidence="5 7">
    <name type="scientific">Rhodotorula toruloides</name>
    <name type="common">Yeast</name>
    <name type="synonym">Rhodosporidium toruloides</name>
    <dbReference type="NCBI Taxonomy" id="5286"/>
    <lineage>
        <taxon>Eukaryota</taxon>
        <taxon>Fungi</taxon>
        <taxon>Dikarya</taxon>
        <taxon>Basidiomycota</taxon>
        <taxon>Pucciniomycotina</taxon>
        <taxon>Microbotryomycetes</taxon>
        <taxon>Sporidiobolales</taxon>
        <taxon>Sporidiobolaceae</taxon>
        <taxon>Rhodotorula</taxon>
    </lineage>
</organism>
<name>A0A0K3CAJ4_RHOTO</name>
<dbReference type="PANTHER" id="PTHR28582:SF1">
    <property type="entry name" value="TRNA-SPLICING ENDONUCLEASE SUBUNIT SEN15"/>
    <property type="match status" value="1"/>
</dbReference>
<dbReference type="PANTHER" id="PTHR28582">
    <property type="entry name" value="TRNA-SPLICING ENDONUCLEASE SUBUNIT SEN15"/>
    <property type="match status" value="1"/>
</dbReference>
<feature type="region of interest" description="Disordered" evidence="3">
    <location>
        <begin position="91"/>
        <end position="120"/>
    </location>
</feature>
<keyword evidence="7" id="KW-1185">Reference proteome</keyword>
<evidence type="ECO:0000313" key="5">
    <source>
        <dbReference type="EMBL" id="CTR05888.1"/>
    </source>
</evidence>
<keyword evidence="6" id="KW-0255">Endonuclease</keyword>
<keyword evidence="6" id="KW-0540">Nuclease</keyword>
<dbReference type="STRING" id="5286.A0A0K3CAJ4"/>
<dbReference type="EMBL" id="LCTV02000003">
    <property type="protein sequence ID" value="PRQ75947.1"/>
    <property type="molecule type" value="Genomic_DNA"/>
</dbReference>
<proteinExistence type="inferred from homology"/>
<comment type="similarity">
    <text evidence="1">Belongs to the SEN15 family.</text>
</comment>
<dbReference type="OMA" id="STDWIRT"/>
<evidence type="ECO:0000259" key="4">
    <source>
        <dbReference type="Pfam" id="PF09631"/>
    </source>
</evidence>
<dbReference type="GO" id="GO:0004519">
    <property type="term" value="F:endonuclease activity"/>
    <property type="evidence" value="ECO:0007669"/>
    <property type="project" value="UniProtKB-KW"/>
</dbReference>
<dbReference type="EMBL" id="CWKI01000003">
    <property type="protein sequence ID" value="CTR05888.1"/>
    <property type="molecule type" value="Genomic_DNA"/>
</dbReference>
<dbReference type="Gene3D" id="3.40.1350.10">
    <property type="match status" value="1"/>
</dbReference>
<reference evidence="6 8" key="2">
    <citation type="journal article" date="2018" name="Elife">
        <title>Functional genomics of lipid metabolism in the oleaginous yeast Rhodosporidium toruloides.</title>
        <authorList>
            <person name="Coradetti S.T."/>
            <person name="Pinel D."/>
            <person name="Geiselman G."/>
            <person name="Ito M."/>
            <person name="Mondo S."/>
            <person name="Reilly M.C."/>
            <person name="Cheng Y.F."/>
            <person name="Bauer S."/>
            <person name="Grigoriev I."/>
            <person name="Gladden J.M."/>
            <person name="Simmons B.A."/>
            <person name="Brem R."/>
            <person name="Arkin A.P."/>
            <person name="Skerker J.M."/>
        </authorList>
    </citation>
    <scope>NUCLEOTIDE SEQUENCE [LARGE SCALE GENOMIC DNA]</scope>
    <source>
        <strain evidence="6 8">NBRC 0880</strain>
    </source>
</reference>
<protein>
    <submittedName>
        <fullName evidence="6">tRNA intron endonuclease</fullName>
    </submittedName>
</protein>
<dbReference type="GO" id="GO:0003676">
    <property type="term" value="F:nucleic acid binding"/>
    <property type="evidence" value="ECO:0007669"/>
    <property type="project" value="InterPro"/>
</dbReference>
<dbReference type="OrthoDB" id="10002170at2759"/>
<keyword evidence="2" id="KW-0819">tRNA processing</keyword>
<sequence length="149" mass="16394">MSLSHPLAPKVAPSCRRFPHQSAALFQTFVDLSLAQQWRDVEVIDLDECGCAVVRGRPREPKRSPSAVVLPMGLTVPTSLEALDKVFQAVSRRFPPPSHSTDKPASPSDGSSDQPEHPTTIYLSMIEKDSSIVYYVLRQGIVSPKEVPE</sequence>
<dbReference type="InterPro" id="IPR018593">
    <property type="entry name" value="tRNA-endonuc_su_Sen15"/>
</dbReference>
<dbReference type="Pfam" id="PF09631">
    <property type="entry name" value="Sen15"/>
    <property type="match status" value="1"/>
</dbReference>
<evidence type="ECO:0000313" key="8">
    <source>
        <dbReference type="Proteomes" id="UP000239560"/>
    </source>
</evidence>
<evidence type="ECO:0000256" key="2">
    <source>
        <dbReference type="ARBA" id="ARBA00022694"/>
    </source>
</evidence>
<dbReference type="GO" id="GO:0006388">
    <property type="term" value="P:tRNA splicing, via endonucleolytic cleavage and ligation"/>
    <property type="evidence" value="ECO:0007669"/>
    <property type="project" value="InterPro"/>
</dbReference>
<evidence type="ECO:0000313" key="6">
    <source>
        <dbReference type="EMBL" id="PRQ75947.1"/>
    </source>
</evidence>
<dbReference type="InterPro" id="IPR036167">
    <property type="entry name" value="tRNA_intron_Endo_cat-like_sf"/>
</dbReference>
<feature type="domain" description="tRNA-splicing endonuclease subunit Sen15" evidence="4">
    <location>
        <begin position="28"/>
        <end position="146"/>
    </location>
</feature>
<reference evidence="5 7" key="1">
    <citation type="submission" date="2015-07" db="EMBL/GenBank/DDBJ databases">
        <authorList>
            <person name="Cajimat M.N.B."/>
            <person name="Milazzo M.L."/>
            <person name="Fulhorst C.F."/>
        </authorList>
    </citation>
    <scope>NUCLEOTIDE SEQUENCE [LARGE SCALE GENOMIC DNA]</scope>
    <source>
        <strain evidence="5">Single colony</strain>
    </source>
</reference>
<evidence type="ECO:0000256" key="3">
    <source>
        <dbReference type="SAM" id="MobiDB-lite"/>
    </source>
</evidence>
<dbReference type="AlphaFoldDB" id="A0A0K3CAJ4"/>
<dbReference type="GO" id="GO:0005634">
    <property type="term" value="C:nucleus"/>
    <property type="evidence" value="ECO:0007669"/>
    <property type="project" value="UniProtKB-ARBA"/>
</dbReference>
<dbReference type="SUPFAM" id="SSF53032">
    <property type="entry name" value="tRNA-intron endonuclease catalytic domain-like"/>
    <property type="match status" value="1"/>
</dbReference>
<dbReference type="InterPro" id="IPR011856">
    <property type="entry name" value="tRNA_endonuc-like_dom_sf"/>
</dbReference>
<gene>
    <name evidence="5" type="primary">FGENESH: predicted gene_3.200</name>
    <name evidence="6" type="ORF">AAT19DRAFT_12969</name>
    <name evidence="5" type="ORF">BN2166_0017490</name>
</gene>
<keyword evidence="6" id="KW-0378">Hydrolase</keyword>
<evidence type="ECO:0000256" key="1">
    <source>
        <dbReference type="ARBA" id="ARBA00006091"/>
    </source>
</evidence>
<evidence type="ECO:0000313" key="7">
    <source>
        <dbReference type="Proteomes" id="UP000199069"/>
    </source>
</evidence>
<dbReference type="Proteomes" id="UP000199069">
    <property type="component" value="Unassembled WGS sequence"/>
</dbReference>